<organism evidence="2">
    <name type="scientific">Salmonella enterica subsp. enterica serovar Heidelberg</name>
    <dbReference type="NCBI Taxonomy" id="611"/>
    <lineage>
        <taxon>Bacteria</taxon>
        <taxon>Pseudomonadati</taxon>
        <taxon>Pseudomonadota</taxon>
        <taxon>Gammaproteobacteria</taxon>
        <taxon>Enterobacterales</taxon>
        <taxon>Enterobacteriaceae</taxon>
        <taxon>Salmonella</taxon>
    </lineage>
</organism>
<dbReference type="InterPro" id="IPR004360">
    <property type="entry name" value="Glyas_Fos-R_dOase_dom"/>
</dbReference>
<gene>
    <name evidence="2" type="ORF">BKZ94_19110</name>
</gene>
<dbReference type="PROSITE" id="PS51819">
    <property type="entry name" value="VOC"/>
    <property type="match status" value="1"/>
</dbReference>
<reference evidence="2" key="1">
    <citation type="submission" date="2018-07" db="EMBL/GenBank/DDBJ databases">
        <authorList>
            <consortium name="PulseNet: The National Subtyping Network for Foodborne Disease Surveillance"/>
            <person name="Tarr C.L."/>
            <person name="Trees E."/>
            <person name="Katz L.S."/>
            <person name="Carleton-Romer H.A."/>
            <person name="Stroika S."/>
            <person name="Kucerova Z."/>
            <person name="Roache K.F."/>
            <person name="Sabol A.L."/>
            <person name="Besser J."/>
            <person name="Gerner-Smidt P."/>
        </authorList>
    </citation>
    <scope>NUCLEOTIDE SEQUENCE</scope>
    <source>
        <strain evidence="2">PNUSAS004609</strain>
    </source>
</reference>
<name>A0A5J2RDU9_SALET</name>
<feature type="domain" description="VOC" evidence="1">
    <location>
        <begin position="4"/>
        <end position="33"/>
    </location>
</feature>
<proteinExistence type="predicted"/>
<comment type="caution">
    <text evidence="2">The sequence shown here is derived from an EMBL/GenBank/DDBJ whole genome shotgun (WGS) entry which is preliminary data.</text>
</comment>
<evidence type="ECO:0000313" key="2">
    <source>
        <dbReference type="EMBL" id="EDC8692266.1"/>
    </source>
</evidence>
<sequence length="33" mass="3764">MLQSLNHLTLAVSNLQTSLTFWRDLLGLQLHAE</sequence>
<accession>A0A5J2RDU9</accession>
<dbReference type="EMBL" id="AALSIP010000046">
    <property type="protein sequence ID" value="EDC8692266.1"/>
    <property type="molecule type" value="Genomic_DNA"/>
</dbReference>
<dbReference type="Pfam" id="PF00903">
    <property type="entry name" value="Glyoxalase"/>
    <property type="match status" value="1"/>
</dbReference>
<keyword evidence="2" id="KW-0808">Transferase</keyword>
<evidence type="ECO:0000259" key="1">
    <source>
        <dbReference type="PROSITE" id="PS51819"/>
    </source>
</evidence>
<dbReference type="InterPro" id="IPR029068">
    <property type="entry name" value="Glyas_Bleomycin-R_OHBP_Dase"/>
</dbReference>
<dbReference type="Gene3D" id="3.10.180.10">
    <property type="entry name" value="2,3-Dihydroxybiphenyl 1,2-Dioxygenase, domain 1"/>
    <property type="match status" value="1"/>
</dbReference>
<feature type="non-terminal residue" evidence="2">
    <location>
        <position position="33"/>
    </location>
</feature>
<dbReference type="AlphaFoldDB" id="A0A5J2RDU9"/>
<dbReference type="InterPro" id="IPR037523">
    <property type="entry name" value="VOC_core"/>
</dbReference>
<dbReference type="SUPFAM" id="SSF54593">
    <property type="entry name" value="Glyoxalase/Bleomycin resistance protein/Dihydroxybiphenyl dioxygenase"/>
    <property type="match status" value="1"/>
</dbReference>
<dbReference type="GO" id="GO:0016740">
    <property type="term" value="F:transferase activity"/>
    <property type="evidence" value="ECO:0007669"/>
    <property type="project" value="UniProtKB-KW"/>
</dbReference>
<protein>
    <submittedName>
        <fullName evidence="2">FosA family fosfomycin resistance glutathione transferase</fullName>
    </submittedName>
</protein>